<comment type="caution">
    <text evidence="7">The sequence shown here is derived from an EMBL/GenBank/DDBJ whole genome shotgun (WGS) entry which is preliminary data.</text>
</comment>
<reference evidence="8" key="1">
    <citation type="submission" date="2023-07" db="EMBL/GenBank/DDBJ databases">
        <title>30 novel species of actinomycetes from the DSMZ collection.</title>
        <authorList>
            <person name="Nouioui I."/>
        </authorList>
    </citation>
    <scope>NUCLEOTIDE SEQUENCE [LARGE SCALE GENOMIC DNA]</scope>
    <source>
        <strain evidence="8">DSM 44399</strain>
    </source>
</reference>
<keyword evidence="2 5" id="KW-0812">Transmembrane</keyword>
<keyword evidence="8" id="KW-1185">Reference proteome</keyword>
<accession>A0ABU2JHJ9</accession>
<evidence type="ECO:0000313" key="8">
    <source>
        <dbReference type="Proteomes" id="UP001183176"/>
    </source>
</evidence>
<dbReference type="EMBL" id="JAVREH010000113">
    <property type="protein sequence ID" value="MDT0264455.1"/>
    <property type="molecule type" value="Genomic_DNA"/>
</dbReference>
<evidence type="ECO:0000256" key="4">
    <source>
        <dbReference type="ARBA" id="ARBA00023136"/>
    </source>
</evidence>
<comment type="subcellular location">
    <subcellularLocation>
        <location evidence="1">Membrane</location>
        <topology evidence="1">Multi-pass membrane protein</topology>
    </subcellularLocation>
</comment>
<feature type="transmembrane region" description="Helical" evidence="5">
    <location>
        <begin position="60"/>
        <end position="76"/>
    </location>
</feature>
<feature type="domain" description="Cation efflux protein transmembrane" evidence="6">
    <location>
        <begin position="28"/>
        <end position="213"/>
    </location>
</feature>
<evidence type="ECO:0000259" key="6">
    <source>
        <dbReference type="Pfam" id="PF01545"/>
    </source>
</evidence>
<dbReference type="Proteomes" id="UP001183176">
    <property type="component" value="Unassembled WGS sequence"/>
</dbReference>
<feature type="transmembrane region" description="Helical" evidence="5">
    <location>
        <begin position="122"/>
        <end position="145"/>
    </location>
</feature>
<dbReference type="InterPro" id="IPR058533">
    <property type="entry name" value="Cation_efflux_TM"/>
</dbReference>
<protein>
    <submittedName>
        <fullName evidence="7">Cation diffusion facilitator family transporter</fullName>
    </submittedName>
</protein>
<proteinExistence type="predicted"/>
<name>A0ABU2JHJ9_9ACTN</name>
<evidence type="ECO:0000256" key="2">
    <source>
        <dbReference type="ARBA" id="ARBA00022692"/>
    </source>
</evidence>
<feature type="transmembrane region" description="Helical" evidence="5">
    <location>
        <begin position="88"/>
        <end position="110"/>
    </location>
</feature>
<dbReference type="RefSeq" id="WP_311425592.1">
    <property type="nucleotide sequence ID" value="NZ_JAVREH010000113.1"/>
</dbReference>
<dbReference type="Gene3D" id="1.20.1510.10">
    <property type="entry name" value="Cation efflux protein transmembrane domain"/>
    <property type="match status" value="1"/>
</dbReference>
<dbReference type="NCBIfam" id="TIGR01297">
    <property type="entry name" value="CDF"/>
    <property type="match status" value="1"/>
</dbReference>
<dbReference type="InterPro" id="IPR027469">
    <property type="entry name" value="Cation_efflux_TMD_sf"/>
</dbReference>
<evidence type="ECO:0000313" key="7">
    <source>
        <dbReference type="EMBL" id="MDT0264455.1"/>
    </source>
</evidence>
<dbReference type="PANTHER" id="PTHR11562">
    <property type="entry name" value="CATION EFFLUX PROTEIN/ ZINC TRANSPORTER"/>
    <property type="match status" value="1"/>
</dbReference>
<dbReference type="SUPFAM" id="SSF161111">
    <property type="entry name" value="Cation efflux protein transmembrane domain-like"/>
    <property type="match status" value="1"/>
</dbReference>
<dbReference type="InterPro" id="IPR002524">
    <property type="entry name" value="Cation_efflux"/>
</dbReference>
<dbReference type="PANTHER" id="PTHR11562:SF17">
    <property type="entry name" value="RE54080P-RELATED"/>
    <property type="match status" value="1"/>
</dbReference>
<sequence>MPGCGYAMMFFRRFTGRDEYVSQRRRLTLLLSLNIAMIAGLVIVGLQARSLGVLAAGGDYVADSAAIGLGIIASVIRDRVGEQSRATTIVAAINASALLIVTGVVIAEAIRRLAAGSPTVHGLPVLVVSVIATVVMVAGALILGADAGSEDLHMRSVLLDTVADALTSAAVAATGAAIYLTHGTFWLDPAVAIIIGLIIGYGAARLLRDVVMALRNRAPLDLDDD</sequence>
<dbReference type="InterPro" id="IPR050681">
    <property type="entry name" value="CDF/SLC30A"/>
</dbReference>
<feature type="transmembrane region" description="Helical" evidence="5">
    <location>
        <begin position="186"/>
        <end position="207"/>
    </location>
</feature>
<keyword evidence="4 5" id="KW-0472">Membrane</keyword>
<gene>
    <name evidence="7" type="ORF">RM423_24175</name>
</gene>
<evidence type="ECO:0000256" key="3">
    <source>
        <dbReference type="ARBA" id="ARBA00022989"/>
    </source>
</evidence>
<evidence type="ECO:0000256" key="5">
    <source>
        <dbReference type="SAM" id="Phobius"/>
    </source>
</evidence>
<keyword evidence="3 5" id="KW-1133">Transmembrane helix</keyword>
<feature type="transmembrane region" description="Helical" evidence="5">
    <location>
        <begin position="157"/>
        <end position="180"/>
    </location>
</feature>
<dbReference type="Pfam" id="PF01545">
    <property type="entry name" value="Cation_efflux"/>
    <property type="match status" value="1"/>
</dbReference>
<feature type="transmembrane region" description="Helical" evidence="5">
    <location>
        <begin position="27"/>
        <end position="48"/>
    </location>
</feature>
<organism evidence="7 8">
    <name type="scientific">Jatrophihabitans lederbergiae</name>
    <dbReference type="NCBI Taxonomy" id="3075547"/>
    <lineage>
        <taxon>Bacteria</taxon>
        <taxon>Bacillati</taxon>
        <taxon>Actinomycetota</taxon>
        <taxon>Actinomycetes</taxon>
        <taxon>Jatrophihabitantales</taxon>
        <taxon>Jatrophihabitantaceae</taxon>
        <taxon>Jatrophihabitans</taxon>
    </lineage>
</organism>
<evidence type="ECO:0000256" key="1">
    <source>
        <dbReference type="ARBA" id="ARBA00004141"/>
    </source>
</evidence>